<dbReference type="EMBL" id="CASHTH010000236">
    <property type="protein sequence ID" value="CAI7994954.1"/>
    <property type="molecule type" value="Genomic_DNA"/>
</dbReference>
<protein>
    <submittedName>
        <fullName evidence="1">Uncharacterized protein</fullName>
    </submittedName>
</protein>
<reference evidence="1" key="1">
    <citation type="submission" date="2023-03" db="EMBL/GenBank/DDBJ databases">
        <authorList>
            <person name="Steffen K."/>
            <person name="Cardenas P."/>
        </authorList>
    </citation>
    <scope>NUCLEOTIDE SEQUENCE</scope>
</reference>
<name>A0AA35VW15_GEOBA</name>
<organism evidence="1 2">
    <name type="scientific">Geodia barretti</name>
    <name type="common">Barrett's horny sponge</name>
    <dbReference type="NCBI Taxonomy" id="519541"/>
    <lineage>
        <taxon>Eukaryota</taxon>
        <taxon>Metazoa</taxon>
        <taxon>Porifera</taxon>
        <taxon>Demospongiae</taxon>
        <taxon>Heteroscleromorpha</taxon>
        <taxon>Tetractinellida</taxon>
        <taxon>Astrophorina</taxon>
        <taxon>Geodiidae</taxon>
        <taxon>Geodia</taxon>
    </lineage>
</organism>
<evidence type="ECO:0000313" key="2">
    <source>
        <dbReference type="Proteomes" id="UP001174909"/>
    </source>
</evidence>
<evidence type="ECO:0000313" key="1">
    <source>
        <dbReference type="EMBL" id="CAI7994954.1"/>
    </source>
</evidence>
<comment type="caution">
    <text evidence="1">The sequence shown here is derived from an EMBL/GenBank/DDBJ whole genome shotgun (WGS) entry which is preliminary data.</text>
</comment>
<feature type="non-terminal residue" evidence="1">
    <location>
        <position position="1"/>
    </location>
</feature>
<dbReference type="AlphaFoldDB" id="A0AA35VW15"/>
<accession>A0AA35VW15</accession>
<sequence length="55" mass="6612">MSHEIPTYPWVRCYSDRQCVGYGFLDAPWNICCQRGYCYKCPARLCCTFYCRRAR</sequence>
<gene>
    <name evidence="1" type="ORF">GBAR_LOCUS1579</name>
</gene>
<keyword evidence="2" id="KW-1185">Reference proteome</keyword>
<dbReference type="Proteomes" id="UP001174909">
    <property type="component" value="Unassembled WGS sequence"/>
</dbReference>
<proteinExistence type="predicted"/>